<keyword evidence="3" id="KW-1185">Reference proteome</keyword>
<dbReference type="Gene3D" id="2.40.370.10">
    <property type="entry name" value="AttH-like domain"/>
    <property type="match status" value="2"/>
</dbReference>
<evidence type="ECO:0000313" key="2">
    <source>
        <dbReference type="EMBL" id="SNX50941.1"/>
    </source>
</evidence>
<sequence>MNRMQKFIFSCLLVVVVASTTIWLSDSIELKPSVTKTTYINSVFGSPGRKVFEPVLPDRHVELPKDFRFHPEFQHEWWQLVAQLKDDSGQSYWVRWRFFRYASDDRIATGWQDPQIYIANLVMNSHLGMFTDQRIARGGIGQAGGLSRPFRVWIDEWSWRSLSDQPLPGNLRLSSDSFSVNLQLKPAGAYALLGENGYHAKHDLLPRASYAFESPFIASQGKLTLSDGTTLNVKGRAWLSKEWGSELVGANYVGEDNFLLWLTDTKALQVSQYRYKDNMPYTTASLIDVNGHVINVPSEGIILKALNYTEFASGTRVPLSWNLQIPSQKIDLVINACKRDNWVNFVVPQWQGSVTAKGSDSAVGFMQLSGY</sequence>
<dbReference type="InterPro" id="IPR010791">
    <property type="entry name" value="AttH_dom"/>
</dbReference>
<dbReference type="Proteomes" id="UP000219336">
    <property type="component" value="Unassembled WGS sequence"/>
</dbReference>
<proteinExistence type="predicted"/>
<dbReference type="OrthoDB" id="9770826at2"/>
<dbReference type="InterPro" id="IPR023374">
    <property type="entry name" value="AttH-like_dom_sf"/>
</dbReference>
<accession>A0A240EQY2</accession>
<dbReference type="PANTHER" id="PTHR38591">
    <property type="entry name" value="HYDROLASE"/>
    <property type="match status" value="1"/>
</dbReference>
<dbReference type="EMBL" id="OANU01000190">
    <property type="protein sequence ID" value="SNX50941.1"/>
    <property type="molecule type" value="Genomic_DNA"/>
</dbReference>
<dbReference type="AlphaFoldDB" id="A0A240EQY2"/>
<dbReference type="RefSeq" id="WP_096995781.1">
    <property type="nucleotide sequence ID" value="NZ_JBHSII010000001.1"/>
</dbReference>
<dbReference type="PANTHER" id="PTHR38591:SF1">
    <property type="entry name" value="BLL1000 PROTEIN"/>
    <property type="match status" value="1"/>
</dbReference>
<reference evidence="3" key="1">
    <citation type="submission" date="2016-06" db="EMBL/GenBank/DDBJ databases">
        <authorList>
            <person name="Rodrigo-Torres L."/>
            <person name="Arahal R.D."/>
            <person name="Lucena T."/>
        </authorList>
    </citation>
    <scope>NUCLEOTIDE SEQUENCE [LARGE SCALE GENOMIC DNA]</scope>
    <source>
        <strain evidence="3">CECT8203</strain>
    </source>
</reference>
<protein>
    <submittedName>
        <fullName evidence="2">Hydroxyneurosporene synthase (CrtC)</fullName>
    </submittedName>
</protein>
<dbReference type="Pfam" id="PF07143">
    <property type="entry name" value="CrtC"/>
    <property type="match status" value="1"/>
</dbReference>
<evidence type="ECO:0000313" key="3">
    <source>
        <dbReference type="Proteomes" id="UP000219336"/>
    </source>
</evidence>
<dbReference type="SUPFAM" id="SSF159245">
    <property type="entry name" value="AttH-like"/>
    <property type="match status" value="1"/>
</dbReference>
<organism evidence="2 3">
    <name type="scientific">Vibrio thalassae</name>
    <dbReference type="NCBI Taxonomy" id="1243014"/>
    <lineage>
        <taxon>Bacteria</taxon>
        <taxon>Pseudomonadati</taxon>
        <taxon>Pseudomonadota</taxon>
        <taxon>Gammaproteobacteria</taxon>
        <taxon>Vibrionales</taxon>
        <taxon>Vibrionaceae</taxon>
        <taxon>Vibrio</taxon>
    </lineage>
</organism>
<feature type="domain" description="AttH" evidence="1">
    <location>
        <begin position="75"/>
        <end position="245"/>
    </location>
</feature>
<dbReference type="Pfam" id="PF17186">
    <property type="entry name" value="Lipocalin_9"/>
    <property type="match status" value="1"/>
</dbReference>
<gene>
    <name evidence="2" type="ORF">VTH8203_04617</name>
</gene>
<name>A0A240EQY2_9VIBR</name>
<evidence type="ECO:0000259" key="1">
    <source>
        <dbReference type="Pfam" id="PF07143"/>
    </source>
</evidence>